<dbReference type="Proteomes" id="UP000242180">
    <property type="component" value="Unassembled WGS sequence"/>
</dbReference>
<evidence type="ECO:0000256" key="3">
    <source>
        <dbReference type="SAM" id="MobiDB-lite"/>
    </source>
</evidence>
<dbReference type="GO" id="GO:0005634">
    <property type="term" value="C:nucleus"/>
    <property type="evidence" value="ECO:0007669"/>
    <property type="project" value="TreeGrafter"/>
</dbReference>
<dbReference type="SUPFAM" id="SSF54928">
    <property type="entry name" value="RNA-binding domain, RBD"/>
    <property type="match status" value="2"/>
</dbReference>
<evidence type="ECO:0000256" key="1">
    <source>
        <dbReference type="ARBA" id="ARBA00022884"/>
    </source>
</evidence>
<dbReference type="OrthoDB" id="1049195at2759"/>
<feature type="compositionally biased region" description="Low complexity" evidence="3">
    <location>
        <begin position="425"/>
        <end position="436"/>
    </location>
</feature>
<evidence type="ECO:0000313" key="5">
    <source>
        <dbReference type="EMBL" id="ORY92107.1"/>
    </source>
</evidence>
<feature type="domain" description="RRM" evidence="4">
    <location>
        <begin position="55"/>
        <end position="132"/>
    </location>
</feature>
<dbReference type="PANTHER" id="PTHR23003:SF64">
    <property type="entry name" value="RRM DOMAIN-CONTAINING PROTEIN"/>
    <property type="match status" value="1"/>
</dbReference>
<organism evidence="5 6">
    <name type="scientific">Syncephalastrum racemosum</name>
    <name type="common">Filamentous fungus</name>
    <dbReference type="NCBI Taxonomy" id="13706"/>
    <lineage>
        <taxon>Eukaryota</taxon>
        <taxon>Fungi</taxon>
        <taxon>Fungi incertae sedis</taxon>
        <taxon>Mucoromycota</taxon>
        <taxon>Mucoromycotina</taxon>
        <taxon>Mucoromycetes</taxon>
        <taxon>Mucorales</taxon>
        <taxon>Syncephalastraceae</taxon>
        <taxon>Syncephalastrum</taxon>
    </lineage>
</organism>
<dbReference type="GO" id="GO:0005737">
    <property type="term" value="C:cytoplasm"/>
    <property type="evidence" value="ECO:0007669"/>
    <property type="project" value="TreeGrafter"/>
</dbReference>
<protein>
    <recommendedName>
        <fullName evidence="4">RRM domain-containing protein</fullName>
    </recommendedName>
</protein>
<dbReference type="AlphaFoldDB" id="A0A1X2H2S0"/>
<dbReference type="InterPro" id="IPR012677">
    <property type="entry name" value="Nucleotide-bd_a/b_plait_sf"/>
</dbReference>
<feature type="compositionally biased region" description="Polar residues" evidence="3">
    <location>
        <begin position="442"/>
        <end position="459"/>
    </location>
</feature>
<keyword evidence="6" id="KW-1185">Reference proteome</keyword>
<feature type="domain" description="RRM" evidence="4">
    <location>
        <begin position="167"/>
        <end position="244"/>
    </location>
</feature>
<dbReference type="STRING" id="13706.A0A1X2H2S0"/>
<evidence type="ECO:0000313" key="6">
    <source>
        <dbReference type="Proteomes" id="UP000242180"/>
    </source>
</evidence>
<dbReference type="PANTHER" id="PTHR23003">
    <property type="entry name" value="RNA RECOGNITION MOTIF RRM DOMAIN CONTAINING PROTEIN"/>
    <property type="match status" value="1"/>
</dbReference>
<feature type="compositionally biased region" description="Polar residues" evidence="3">
    <location>
        <begin position="144"/>
        <end position="160"/>
    </location>
</feature>
<feature type="region of interest" description="Disordered" evidence="3">
    <location>
        <begin position="1"/>
        <end position="48"/>
    </location>
</feature>
<gene>
    <name evidence="5" type="ORF">BCR43DRAFT_527390</name>
</gene>
<dbReference type="GO" id="GO:0003729">
    <property type="term" value="F:mRNA binding"/>
    <property type="evidence" value="ECO:0007669"/>
    <property type="project" value="TreeGrafter"/>
</dbReference>
<accession>A0A1X2H2S0</accession>
<dbReference type="InterPro" id="IPR000504">
    <property type="entry name" value="RRM_dom"/>
</dbReference>
<dbReference type="InParanoid" id="A0A1X2H2S0"/>
<name>A0A1X2H2S0_SYNRA</name>
<keyword evidence="1 2" id="KW-0694">RNA-binding</keyword>
<dbReference type="Gene3D" id="3.30.70.330">
    <property type="match status" value="2"/>
</dbReference>
<feature type="region of interest" description="Disordered" evidence="3">
    <location>
        <begin position="132"/>
        <end position="160"/>
    </location>
</feature>
<dbReference type="InterPro" id="IPR050374">
    <property type="entry name" value="RRT5_SRSF_SR"/>
</dbReference>
<dbReference type="InterPro" id="IPR035979">
    <property type="entry name" value="RBD_domain_sf"/>
</dbReference>
<dbReference type="FunFam" id="3.30.70.330:FF:000145">
    <property type="entry name" value="Putative RNP domain-containing protein"/>
    <property type="match status" value="2"/>
</dbReference>
<dbReference type="OMA" id="FRMAGNI"/>
<dbReference type="GO" id="GO:1990904">
    <property type="term" value="C:ribonucleoprotein complex"/>
    <property type="evidence" value="ECO:0007669"/>
    <property type="project" value="TreeGrafter"/>
</dbReference>
<reference evidence="5 6" key="1">
    <citation type="submission" date="2016-07" db="EMBL/GenBank/DDBJ databases">
        <title>Pervasive Adenine N6-methylation of Active Genes in Fungi.</title>
        <authorList>
            <consortium name="DOE Joint Genome Institute"/>
            <person name="Mondo S.J."/>
            <person name="Dannebaum R.O."/>
            <person name="Kuo R.C."/>
            <person name="Labutti K."/>
            <person name="Haridas S."/>
            <person name="Kuo A."/>
            <person name="Salamov A."/>
            <person name="Ahrendt S.R."/>
            <person name="Lipzen A."/>
            <person name="Sullivan W."/>
            <person name="Andreopoulos W.B."/>
            <person name="Clum A."/>
            <person name="Lindquist E."/>
            <person name="Daum C."/>
            <person name="Ramamoorthy G.K."/>
            <person name="Gryganskyi A."/>
            <person name="Culley D."/>
            <person name="Magnuson J.K."/>
            <person name="James T.Y."/>
            <person name="O'Malley M.A."/>
            <person name="Stajich J.E."/>
            <person name="Spatafora J.W."/>
            <person name="Visel A."/>
            <person name="Grigoriev I.V."/>
        </authorList>
    </citation>
    <scope>NUCLEOTIDE SEQUENCE [LARGE SCALE GENOMIC DNA]</scope>
    <source>
        <strain evidence="5 6">NRRL 2496</strain>
    </source>
</reference>
<dbReference type="EMBL" id="MCGN01000010">
    <property type="protein sequence ID" value="ORY92107.1"/>
    <property type="molecule type" value="Genomic_DNA"/>
</dbReference>
<dbReference type="SMART" id="SM00360">
    <property type="entry name" value="RRM"/>
    <property type="match status" value="2"/>
</dbReference>
<proteinExistence type="predicted"/>
<comment type="caution">
    <text evidence="5">The sequence shown here is derived from an EMBL/GenBank/DDBJ whole genome shotgun (WGS) entry which is preliminary data.</text>
</comment>
<evidence type="ECO:0000259" key="4">
    <source>
        <dbReference type="PROSITE" id="PS50102"/>
    </source>
</evidence>
<dbReference type="Pfam" id="PF00076">
    <property type="entry name" value="RRM_1"/>
    <property type="match status" value="2"/>
</dbReference>
<feature type="region of interest" description="Disordered" evidence="3">
    <location>
        <begin position="412"/>
        <end position="463"/>
    </location>
</feature>
<dbReference type="PROSITE" id="PS50102">
    <property type="entry name" value="RRM"/>
    <property type="match status" value="2"/>
</dbReference>
<evidence type="ECO:0000256" key="2">
    <source>
        <dbReference type="PROSITE-ProRule" id="PRU00176"/>
    </source>
</evidence>
<sequence>MSTVSDLPQEEQASSSSSSPSSYPGPKSQDNSHDNEQMDPSPSELDTSPALITVRQLFVGNLPFRVRWQDLKDLFRRAGNVLRADVALTYDKRSKGHGTVLFATVEDAQNAVDMLHNYHWHGRVLEVREDRGYHESKQGHPKQKNASPSKPTTPFNHGATPQNAIGRQLFVGNLPFHCQWQDLKDLFRMAGNIQRADIAHGPDGRSRGFGTVLYATPEDAKKAIEMFDGSTFKGRQLRVHIDKFVGGPPAAGEDMVSAGDATLQPSPSGKHPFDTAFQPYPMNYPLPSHYTTMHPQQNHHALFMPDTSFYKPQPFHFMPNFGGLPPPPGPYDLFPPAPSSLGDHAIYDPASSSTTSGQAAAQAAAAAHHAAAAASAYPGGVFIPPPLPPPSAAGVHPHPLFNPPPPLPYPWSPHESYPFDQEVNTSTSAGETTAAAVPAPSTFMNSPSPPASTENGNSKSEADMPLLSDAFSAMKLKDVSTTSLMHELPPSSTHLMGSNPVWEPFTGLTYKK</sequence>
<feature type="compositionally biased region" description="Low complexity" evidence="3">
    <location>
        <begin position="14"/>
        <end position="28"/>
    </location>
</feature>